<dbReference type="GeneTree" id="ENSGT01070000257189"/>
<accession>A0A6I8Q7J7</accession>
<evidence type="ECO:0000313" key="5">
    <source>
        <dbReference type="Xenbase" id="XB-GENE-29086991"/>
    </source>
</evidence>
<reference evidence="2" key="2">
    <citation type="submission" date="2020-05" db="UniProtKB">
        <authorList>
            <consortium name="Ensembl"/>
        </authorList>
    </citation>
    <scope>IDENTIFICATION</scope>
</reference>
<feature type="region of interest" description="Disordered" evidence="1">
    <location>
        <begin position="138"/>
        <end position="258"/>
    </location>
</feature>
<dbReference type="OMA" id="TEVPHHI"/>
<evidence type="ECO:0000313" key="3">
    <source>
        <dbReference type="Proteomes" id="UP000008143"/>
    </source>
</evidence>
<dbReference type="Ensembl" id="ENSXETT00000094565">
    <property type="protein sequence ID" value="ENSXETP00000065505"/>
    <property type="gene ID" value="ENSXETG00000034716"/>
</dbReference>
<dbReference type="Bgee" id="ENSXETG00000034716">
    <property type="expression patterns" value="Expressed in neurula embryo and 5 other cell types or tissues"/>
</dbReference>
<organism evidence="2">
    <name type="scientific">Xenopus tropicalis</name>
    <name type="common">Western clawed frog</name>
    <name type="synonym">Silurana tropicalis</name>
    <dbReference type="NCBI Taxonomy" id="8364"/>
    <lineage>
        <taxon>Eukaryota</taxon>
        <taxon>Metazoa</taxon>
        <taxon>Chordata</taxon>
        <taxon>Craniata</taxon>
        <taxon>Vertebrata</taxon>
        <taxon>Euteleostomi</taxon>
        <taxon>Amphibia</taxon>
        <taxon>Batrachia</taxon>
        <taxon>Anura</taxon>
        <taxon>Pipoidea</taxon>
        <taxon>Pipidae</taxon>
        <taxon>Xenopodinae</taxon>
        <taxon>Xenopus</taxon>
        <taxon>Silurana</taxon>
    </lineage>
</organism>
<proteinExistence type="predicted"/>
<evidence type="ECO:0000256" key="1">
    <source>
        <dbReference type="SAM" id="MobiDB-lite"/>
    </source>
</evidence>
<dbReference type="RefSeq" id="XP_004919934.1">
    <property type="nucleotide sequence ID" value="XM_004919877.2"/>
</dbReference>
<feature type="compositionally biased region" description="Basic and acidic residues" evidence="1">
    <location>
        <begin position="249"/>
        <end position="258"/>
    </location>
</feature>
<evidence type="ECO:0000313" key="4">
    <source>
        <dbReference type="RefSeq" id="XP_004919934.1"/>
    </source>
</evidence>
<dbReference type="AlphaFoldDB" id="A0A6I8Q7J7"/>
<feature type="compositionally biased region" description="Basic and acidic residues" evidence="1">
    <location>
        <begin position="161"/>
        <end position="181"/>
    </location>
</feature>
<feature type="compositionally biased region" description="Basic and acidic residues" evidence="1">
    <location>
        <begin position="85"/>
        <end position="97"/>
    </location>
</feature>
<dbReference type="OrthoDB" id="10476859at2759"/>
<gene>
    <name evidence="2 4 5" type="primary">LOC101733477</name>
</gene>
<feature type="compositionally biased region" description="Basic and acidic residues" evidence="1">
    <location>
        <begin position="108"/>
        <end position="121"/>
    </location>
</feature>
<dbReference type="GeneID" id="101733477"/>
<feature type="compositionally biased region" description="Basic residues" evidence="1">
    <location>
        <begin position="192"/>
        <end position="204"/>
    </location>
</feature>
<reference evidence="2" key="1">
    <citation type="journal article" date="2010" name="Science">
        <title>The genome of the Western clawed frog Xenopus tropicalis.</title>
        <authorList>
            <person name="Hellsten U."/>
            <person name="Harland R.M."/>
            <person name="Gilchrist M.J."/>
            <person name="Hendrix D."/>
            <person name="Jurka J."/>
            <person name="Kapitonov V."/>
            <person name="Ovcharenko I."/>
            <person name="Putnam N.H."/>
            <person name="Shu S."/>
            <person name="Taher L."/>
            <person name="Blitz I.L."/>
            <person name="Blumberg B."/>
            <person name="Dichmann D.S."/>
            <person name="Dubchak I."/>
            <person name="Amaya E."/>
            <person name="Detter J.C."/>
            <person name="Fletcher R."/>
            <person name="Gerhard D.S."/>
            <person name="Goodstein D."/>
            <person name="Graves T."/>
            <person name="Grigoriev I.V."/>
            <person name="Grimwood J."/>
            <person name="Kawashima T."/>
            <person name="Lindquist E."/>
            <person name="Lucas S.M."/>
            <person name="Mead P.E."/>
            <person name="Mitros T."/>
            <person name="Ogino H."/>
            <person name="Ohta Y."/>
            <person name="Poliakov A.V."/>
            <person name="Pollet N."/>
            <person name="Robert J."/>
            <person name="Salamov A."/>
            <person name="Sater A.K."/>
            <person name="Schmutz J."/>
            <person name="Terry A."/>
            <person name="Vize P.D."/>
            <person name="Warren W.C."/>
            <person name="Wells D."/>
            <person name="Wills A."/>
            <person name="Wilson R.K."/>
            <person name="Zimmerman L.B."/>
            <person name="Zorn A.M."/>
            <person name="Grainger R."/>
            <person name="Grammer T."/>
            <person name="Khokha M.K."/>
            <person name="Richardson P.M."/>
            <person name="Rokhsar D.S."/>
        </authorList>
    </citation>
    <scope>NUCLEOTIDE SEQUENCE [LARGE SCALE GENOMIC DNA]</scope>
    <source>
        <strain evidence="2">Nigerian</strain>
    </source>
</reference>
<dbReference type="KEGG" id="xtr:101733477"/>
<keyword evidence="3" id="KW-1185">Reference proteome</keyword>
<sequence length="258" mass="28352">MSAWTASSYKAKLLLLFEERQKGFPAMLCYVLLLALVAPGWSHPPGRPAFMPPPPPPSYDLIKPWGHPEEFRTGAPLPTKNLPNEPEHGIHKSDLHHGKAAPTGVPHHTGEAPHHTGEVPHHTGKVQHHTEVPHHIGKVQHQTEKVPRHTLAHSSSSEISHPPRPDITHESYGEKKPERFRTGAPLPPKKPEHGRHRRDLHHGKAIPTAVPHHTGVHSGSGKISHPPRHDHSTFTHSGASSKGKGPGHGQEHGKKPKH</sequence>
<feature type="region of interest" description="Disordered" evidence="1">
    <location>
        <begin position="61"/>
        <end position="122"/>
    </location>
</feature>
<dbReference type="AGR" id="Xenbase:XB-GENE-29086991"/>
<dbReference type="Ensembl" id="ENSXETT00000122123">
    <property type="protein sequence ID" value="ENSXETP00000112890"/>
    <property type="gene ID" value="ENSXETG00000034716"/>
</dbReference>
<evidence type="ECO:0000313" key="2">
    <source>
        <dbReference type="Ensembl" id="ENSXETP00000065505"/>
    </source>
</evidence>
<protein>
    <submittedName>
        <fullName evidence="2 4">Protein XA-1</fullName>
    </submittedName>
</protein>
<reference evidence="4" key="3">
    <citation type="submission" date="2025-04" db="UniProtKB">
        <authorList>
            <consortium name="RefSeq"/>
        </authorList>
    </citation>
    <scope>IDENTIFICATION</scope>
    <source>
        <strain evidence="4">Nigerian</strain>
        <tissue evidence="4">Liver and blood</tissue>
    </source>
</reference>
<dbReference type="Proteomes" id="UP000008143">
    <property type="component" value="Chromosome 7"/>
</dbReference>
<dbReference type="Xenbase" id="XB-GENE-29086991">
    <property type="gene designation" value="LOC101733477"/>
</dbReference>
<name>A0A6I8Q7J7_XENTR</name>